<protein>
    <recommendedName>
        <fullName evidence="6">triacylglycerol lipase</fullName>
        <ecNumber evidence="6">3.1.1.3</ecNumber>
    </recommendedName>
    <alternativeName>
        <fullName evidence="18">Autophagy-related protein 15</fullName>
    </alternativeName>
</protein>
<evidence type="ECO:0000256" key="4">
    <source>
        <dbReference type="ARBA" id="ARBA00010701"/>
    </source>
</evidence>
<dbReference type="InterPro" id="IPR002921">
    <property type="entry name" value="Fungal_lipase-type"/>
</dbReference>
<keyword evidence="19" id="KW-0732">Signal</keyword>
<keyword evidence="9 21" id="KW-0378">Hydrolase</keyword>
<comment type="catalytic activity">
    <reaction evidence="1">
        <text>a triacylglycerol + H2O = a diacylglycerol + a fatty acid + H(+)</text>
        <dbReference type="Rhea" id="RHEA:12044"/>
        <dbReference type="ChEBI" id="CHEBI:15377"/>
        <dbReference type="ChEBI" id="CHEBI:15378"/>
        <dbReference type="ChEBI" id="CHEBI:17855"/>
        <dbReference type="ChEBI" id="CHEBI:18035"/>
        <dbReference type="ChEBI" id="CHEBI:28868"/>
        <dbReference type="EC" id="3.1.1.3"/>
    </reaction>
</comment>
<keyword evidence="15" id="KW-0472">Membrane</keyword>
<dbReference type="OrthoDB" id="58570at2759"/>
<evidence type="ECO:0000256" key="12">
    <source>
        <dbReference type="ARBA" id="ARBA00022989"/>
    </source>
</evidence>
<evidence type="ECO:0000256" key="3">
    <source>
        <dbReference type="ARBA" id="ARBA00004343"/>
    </source>
</evidence>
<comment type="similarity">
    <text evidence="4">Belongs to the AB hydrolase superfamily. Lipase family.</text>
</comment>
<evidence type="ECO:0000256" key="18">
    <source>
        <dbReference type="ARBA" id="ARBA00029828"/>
    </source>
</evidence>
<evidence type="ECO:0000256" key="10">
    <source>
        <dbReference type="ARBA" id="ARBA00022963"/>
    </source>
</evidence>
<dbReference type="GO" id="GO:0004806">
    <property type="term" value="F:triacylglycerol lipase activity"/>
    <property type="evidence" value="ECO:0007669"/>
    <property type="project" value="UniProtKB-EC"/>
</dbReference>
<comment type="function">
    <text evidence="17">Lipase which is essential for lysis of subvacuolar cytoplasm to vacuole targeted bodies and intravacuolar autophagic bodies. Involved in the lysis of intravacuolar multivesicular body (MVB) vesicles. The intravacuolar membrane disintegration by ATG15 is critical to life span extension.</text>
</comment>
<dbReference type="EMBL" id="MCGE01000018">
    <property type="protein sequence ID" value="ORZ12861.1"/>
    <property type="molecule type" value="Genomic_DNA"/>
</dbReference>
<evidence type="ECO:0000256" key="17">
    <source>
        <dbReference type="ARBA" id="ARBA00024663"/>
    </source>
</evidence>
<name>A0A1X2IC64_9FUNG</name>
<dbReference type="GO" id="GO:0032585">
    <property type="term" value="C:multivesicular body membrane"/>
    <property type="evidence" value="ECO:0007669"/>
    <property type="project" value="UniProtKB-SubCell"/>
</dbReference>
<evidence type="ECO:0000256" key="7">
    <source>
        <dbReference type="ARBA" id="ARBA00022692"/>
    </source>
</evidence>
<dbReference type="GO" id="GO:0006660">
    <property type="term" value="P:phosphatidylserine catabolic process"/>
    <property type="evidence" value="ECO:0007669"/>
    <property type="project" value="TreeGrafter"/>
</dbReference>
<comment type="subcellular location">
    <subcellularLocation>
        <location evidence="3">Endosome</location>
        <location evidence="3">Multivesicular body membrane</location>
        <topology evidence="3">Single-pass type II membrane protein</topology>
    </subcellularLocation>
    <subcellularLocation>
        <location evidence="2">Prevacuolar compartment membrane</location>
        <topology evidence="2">Single-pass type II membrane protein</topology>
    </subcellularLocation>
</comment>
<dbReference type="Gene3D" id="3.40.50.1820">
    <property type="entry name" value="alpha/beta hydrolase"/>
    <property type="match status" value="1"/>
</dbReference>
<dbReference type="Pfam" id="PF01764">
    <property type="entry name" value="Lipase_3"/>
    <property type="match status" value="1"/>
</dbReference>
<keyword evidence="14" id="KW-0443">Lipid metabolism</keyword>
<organism evidence="21 22">
    <name type="scientific">Absidia repens</name>
    <dbReference type="NCBI Taxonomy" id="90262"/>
    <lineage>
        <taxon>Eukaryota</taxon>
        <taxon>Fungi</taxon>
        <taxon>Fungi incertae sedis</taxon>
        <taxon>Mucoromycota</taxon>
        <taxon>Mucoromycotina</taxon>
        <taxon>Mucoromycetes</taxon>
        <taxon>Mucorales</taxon>
        <taxon>Cunninghamellaceae</taxon>
        <taxon>Absidia</taxon>
    </lineage>
</organism>
<sequence length="458" mass="52054">MNRWIYYYFTVLLFNFMVGSRAQYQHSFQANNKANEQTTILTLKNIYHHASPNATPKLFRRYDLSTIQQQQQQQQLDSTSYKMSSMVGRYERLSKHAKNYLIQQSKNPNDMTSTSHAGYQPKKIRWNHLTALTASNLDIFKEPAQDIIPNVTDRSTILSLAMMTNNAYNGVDNTTDWYDLGDPWHRNTSFGWESDGVRGHVFGNADDSLFIISFKGTSVGLWKDGPTGEKDKINDNMLFSCCCARVSRAWTPVCECYQGNEYICQLRCLEKSILNTEFYYDHAMAIYLDVADNYPNATIWLTGHSLGGSLASLVGQTFGIPAISFEAPGEQLASTRLHLPSYKNMTLWHFGHTADPIFTGECSGPGSSCWYGGFAMESKCHKGKMCVWDTVNDNKWRVDARTHRIKSVIDEILNKTEDAFPLPKCKKEIDCMDCEPWSFIDIRDGTNNETSIISSIAT</sequence>
<dbReference type="PANTHER" id="PTHR47175:SF2">
    <property type="entry name" value="LIPASE ATG15-RELATED"/>
    <property type="match status" value="1"/>
</dbReference>
<keyword evidence="16" id="KW-0325">Glycoprotein</keyword>
<dbReference type="EC" id="3.1.1.3" evidence="6"/>
<dbReference type="GO" id="GO:0034727">
    <property type="term" value="P:piecemeal microautophagy of the nucleus"/>
    <property type="evidence" value="ECO:0007669"/>
    <property type="project" value="TreeGrafter"/>
</dbReference>
<evidence type="ECO:0000259" key="20">
    <source>
        <dbReference type="Pfam" id="PF01764"/>
    </source>
</evidence>
<keyword evidence="13" id="KW-0072">Autophagy</keyword>
<gene>
    <name evidence="21" type="ORF">BCR42DRAFT_420137</name>
</gene>
<feature type="signal peptide" evidence="19">
    <location>
        <begin position="1"/>
        <end position="22"/>
    </location>
</feature>
<comment type="subunit">
    <text evidence="5">Binds to both phosphatidylinositol (PI) and phosphatidylinositol 3,5-bisphosphate (PIP2).</text>
</comment>
<dbReference type="InterPro" id="IPR050805">
    <property type="entry name" value="ATG15_Lipase"/>
</dbReference>
<evidence type="ECO:0000256" key="15">
    <source>
        <dbReference type="ARBA" id="ARBA00023136"/>
    </source>
</evidence>
<keyword evidence="12" id="KW-1133">Transmembrane helix</keyword>
<feature type="domain" description="Fungal lipase-type" evidence="20">
    <location>
        <begin position="289"/>
        <end position="315"/>
    </location>
</feature>
<comment type="caution">
    <text evidence="21">The sequence shown here is derived from an EMBL/GenBank/DDBJ whole genome shotgun (WGS) entry which is preliminary data.</text>
</comment>
<dbReference type="AlphaFoldDB" id="A0A1X2IC64"/>
<evidence type="ECO:0000256" key="6">
    <source>
        <dbReference type="ARBA" id="ARBA00013279"/>
    </source>
</evidence>
<dbReference type="GO" id="GO:0034496">
    <property type="term" value="P:multivesicular body membrane disassembly"/>
    <property type="evidence" value="ECO:0007669"/>
    <property type="project" value="TreeGrafter"/>
</dbReference>
<dbReference type="InterPro" id="IPR029058">
    <property type="entry name" value="AB_hydrolase_fold"/>
</dbReference>
<evidence type="ECO:0000313" key="22">
    <source>
        <dbReference type="Proteomes" id="UP000193560"/>
    </source>
</evidence>
<evidence type="ECO:0000313" key="21">
    <source>
        <dbReference type="EMBL" id="ORZ12861.1"/>
    </source>
</evidence>
<keyword evidence="10" id="KW-0442">Lipid degradation</keyword>
<evidence type="ECO:0000256" key="14">
    <source>
        <dbReference type="ARBA" id="ARBA00023098"/>
    </source>
</evidence>
<proteinExistence type="inferred from homology"/>
<evidence type="ECO:0000256" key="5">
    <source>
        <dbReference type="ARBA" id="ARBA00011137"/>
    </source>
</evidence>
<dbReference type="SUPFAM" id="SSF53474">
    <property type="entry name" value="alpha/beta-Hydrolases"/>
    <property type="match status" value="1"/>
</dbReference>
<keyword evidence="8" id="KW-0967">Endosome</keyword>
<keyword evidence="7" id="KW-0812">Transmembrane</keyword>
<evidence type="ECO:0000256" key="13">
    <source>
        <dbReference type="ARBA" id="ARBA00023006"/>
    </source>
</evidence>
<dbReference type="GO" id="GO:0005775">
    <property type="term" value="C:vacuolar lumen"/>
    <property type="evidence" value="ECO:0007669"/>
    <property type="project" value="TreeGrafter"/>
</dbReference>
<evidence type="ECO:0000256" key="2">
    <source>
        <dbReference type="ARBA" id="ARBA00004270"/>
    </source>
</evidence>
<evidence type="ECO:0000256" key="8">
    <source>
        <dbReference type="ARBA" id="ARBA00022753"/>
    </source>
</evidence>
<feature type="chain" id="PRO_5012891463" description="triacylglycerol lipase" evidence="19">
    <location>
        <begin position="23"/>
        <end position="458"/>
    </location>
</feature>
<reference evidence="21 22" key="1">
    <citation type="submission" date="2016-07" db="EMBL/GenBank/DDBJ databases">
        <title>Pervasive Adenine N6-methylation of Active Genes in Fungi.</title>
        <authorList>
            <consortium name="DOE Joint Genome Institute"/>
            <person name="Mondo S.J."/>
            <person name="Dannebaum R.O."/>
            <person name="Kuo R.C."/>
            <person name="Labutti K."/>
            <person name="Haridas S."/>
            <person name="Kuo A."/>
            <person name="Salamov A."/>
            <person name="Ahrendt S.R."/>
            <person name="Lipzen A."/>
            <person name="Sullivan W."/>
            <person name="Andreopoulos W.B."/>
            <person name="Clum A."/>
            <person name="Lindquist E."/>
            <person name="Daum C."/>
            <person name="Ramamoorthy G.K."/>
            <person name="Gryganskyi A."/>
            <person name="Culley D."/>
            <person name="Magnuson J.K."/>
            <person name="James T.Y."/>
            <person name="O'Malley M.A."/>
            <person name="Stajich J.E."/>
            <person name="Spatafora J.W."/>
            <person name="Visel A."/>
            <person name="Grigoriev I.V."/>
        </authorList>
    </citation>
    <scope>NUCLEOTIDE SEQUENCE [LARGE SCALE GENOMIC DNA]</scope>
    <source>
        <strain evidence="21 22">NRRL 1336</strain>
    </source>
</reference>
<accession>A0A1X2IC64</accession>
<dbReference type="PANTHER" id="PTHR47175">
    <property type="entry name" value="LIPASE ATG15-RELATED"/>
    <property type="match status" value="1"/>
</dbReference>
<evidence type="ECO:0000256" key="9">
    <source>
        <dbReference type="ARBA" id="ARBA00022801"/>
    </source>
</evidence>
<dbReference type="GO" id="GO:0046461">
    <property type="term" value="P:neutral lipid catabolic process"/>
    <property type="evidence" value="ECO:0007669"/>
    <property type="project" value="TreeGrafter"/>
</dbReference>
<dbReference type="Proteomes" id="UP000193560">
    <property type="component" value="Unassembled WGS sequence"/>
</dbReference>
<keyword evidence="22" id="KW-1185">Reference proteome</keyword>
<evidence type="ECO:0000256" key="16">
    <source>
        <dbReference type="ARBA" id="ARBA00023180"/>
    </source>
</evidence>
<evidence type="ECO:0000256" key="1">
    <source>
        <dbReference type="ARBA" id="ARBA00001024"/>
    </source>
</evidence>
<dbReference type="STRING" id="90262.A0A1X2IC64"/>
<keyword evidence="11" id="KW-0735">Signal-anchor</keyword>
<evidence type="ECO:0000256" key="19">
    <source>
        <dbReference type="SAM" id="SignalP"/>
    </source>
</evidence>
<evidence type="ECO:0000256" key="11">
    <source>
        <dbReference type="ARBA" id="ARBA00022968"/>
    </source>
</evidence>
<dbReference type="GO" id="GO:0004620">
    <property type="term" value="F:phospholipase activity"/>
    <property type="evidence" value="ECO:0007669"/>
    <property type="project" value="TreeGrafter"/>
</dbReference>